<evidence type="ECO:0000259" key="21">
    <source>
        <dbReference type="Pfam" id="PF04389"/>
    </source>
</evidence>
<evidence type="ECO:0000256" key="2">
    <source>
        <dbReference type="ARBA" id="ARBA00004371"/>
    </source>
</evidence>
<evidence type="ECO:0000256" key="18">
    <source>
        <dbReference type="ARBA" id="ARBA00023228"/>
    </source>
</evidence>
<dbReference type="GO" id="GO:0004177">
    <property type="term" value="F:aminopeptidase activity"/>
    <property type="evidence" value="ECO:0007669"/>
    <property type="project" value="UniProtKB-KW"/>
</dbReference>
<evidence type="ECO:0000256" key="5">
    <source>
        <dbReference type="ARBA" id="ARBA00014116"/>
    </source>
</evidence>
<dbReference type="EMBL" id="QUAH01000009">
    <property type="protein sequence ID" value="RFT15490.1"/>
    <property type="molecule type" value="Genomic_DNA"/>
</dbReference>
<evidence type="ECO:0000256" key="11">
    <source>
        <dbReference type="ARBA" id="ARBA00022801"/>
    </source>
</evidence>
<protein>
    <recommendedName>
        <fullName evidence="5">Carboxypeptidase Q</fullName>
    </recommendedName>
    <alternativeName>
        <fullName evidence="20">Plasma glutamate carboxypeptidase</fullName>
    </alternativeName>
</protein>
<evidence type="ECO:0000256" key="20">
    <source>
        <dbReference type="ARBA" id="ARBA00033328"/>
    </source>
</evidence>
<evidence type="ECO:0000313" key="22">
    <source>
        <dbReference type="EMBL" id="RFT15490.1"/>
    </source>
</evidence>
<evidence type="ECO:0000256" key="10">
    <source>
        <dbReference type="ARBA" id="ARBA00022729"/>
    </source>
</evidence>
<dbReference type="GO" id="GO:0046872">
    <property type="term" value="F:metal ion binding"/>
    <property type="evidence" value="ECO:0007669"/>
    <property type="project" value="UniProtKB-KW"/>
</dbReference>
<evidence type="ECO:0000256" key="14">
    <source>
        <dbReference type="ARBA" id="ARBA00023034"/>
    </source>
</evidence>
<comment type="subunit">
    <text evidence="19">Homodimer. The monomeric form is inactive while the homodimer is active.</text>
</comment>
<organism evidence="22 23">
    <name type="scientific">Candidatus Saccharicenans subterraneus</name>
    <dbReference type="NCBI Taxonomy" id="2508984"/>
    <lineage>
        <taxon>Bacteria</taxon>
        <taxon>Candidatus Aminicenantota</taxon>
        <taxon>Candidatus Aminicenantia</taxon>
        <taxon>Candidatus Aminicenantales</taxon>
        <taxon>Candidatus Saccharicenantaceae</taxon>
        <taxon>Candidatus Saccharicenans</taxon>
    </lineage>
</organism>
<name>A0A3E2BL74_9BACT</name>
<evidence type="ECO:0000256" key="9">
    <source>
        <dbReference type="ARBA" id="ARBA00022723"/>
    </source>
</evidence>
<dbReference type="GO" id="GO:0005764">
    <property type="term" value="C:lysosome"/>
    <property type="evidence" value="ECO:0007669"/>
    <property type="project" value="UniProtKB-SubCell"/>
</dbReference>
<keyword evidence="16" id="KW-0865">Zymogen</keyword>
<keyword evidence="10" id="KW-0732">Signal</keyword>
<feature type="domain" description="Peptidase M28" evidence="21">
    <location>
        <begin position="270"/>
        <end position="469"/>
    </location>
</feature>
<dbReference type="PANTHER" id="PTHR12053:SF3">
    <property type="entry name" value="CARBOXYPEPTIDASE Q"/>
    <property type="match status" value="1"/>
</dbReference>
<keyword evidence="18" id="KW-0458">Lysosome</keyword>
<dbReference type="GO" id="GO:0070573">
    <property type="term" value="F:metallodipeptidase activity"/>
    <property type="evidence" value="ECO:0007669"/>
    <property type="project" value="InterPro"/>
</dbReference>
<dbReference type="Gene3D" id="3.40.630.10">
    <property type="entry name" value="Zn peptidases"/>
    <property type="match status" value="1"/>
</dbReference>
<keyword evidence="7" id="KW-0121">Carboxypeptidase</keyword>
<evidence type="ECO:0000256" key="3">
    <source>
        <dbReference type="ARBA" id="ARBA00004555"/>
    </source>
</evidence>
<dbReference type="SUPFAM" id="SSF53187">
    <property type="entry name" value="Zn-dependent exopeptidases"/>
    <property type="match status" value="1"/>
</dbReference>
<evidence type="ECO:0000256" key="8">
    <source>
        <dbReference type="ARBA" id="ARBA00022670"/>
    </source>
</evidence>
<keyword evidence="6" id="KW-0964">Secreted</keyword>
<evidence type="ECO:0000313" key="23">
    <source>
        <dbReference type="Proteomes" id="UP000257323"/>
    </source>
</evidence>
<keyword evidence="12" id="KW-0256">Endoplasmic reticulum</keyword>
<dbReference type="GO" id="GO:0005576">
    <property type="term" value="C:extracellular region"/>
    <property type="evidence" value="ECO:0007669"/>
    <property type="project" value="UniProtKB-SubCell"/>
</dbReference>
<comment type="subcellular location">
    <subcellularLocation>
        <location evidence="1">Endoplasmic reticulum</location>
    </subcellularLocation>
    <subcellularLocation>
        <location evidence="3">Golgi apparatus</location>
    </subcellularLocation>
    <subcellularLocation>
        <location evidence="2">Lysosome</location>
    </subcellularLocation>
    <subcellularLocation>
        <location evidence="4">Secreted</location>
    </subcellularLocation>
</comment>
<keyword evidence="11" id="KW-0378">Hydrolase</keyword>
<dbReference type="InterPro" id="IPR039866">
    <property type="entry name" value="CPQ"/>
</dbReference>
<dbReference type="InterPro" id="IPR007484">
    <property type="entry name" value="Peptidase_M28"/>
</dbReference>
<reference evidence="22 23" key="1">
    <citation type="submission" date="2018-08" db="EMBL/GenBank/DDBJ databases">
        <title>Genome analysis of the thermophilic bacterium of the candidate phylum Aminicenantes from deep subsurface aquifer revealed its physiology and ecological role.</title>
        <authorList>
            <person name="Kadnikov V.V."/>
            <person name="Mardanov A.V."/>
            <person name="Beletsky A.V."/>
            <person name="Karnachuk O.V."/>
            <person name="Ravin N.V."/>
        </authorList>
    </citation>
    <scope>NUCLEOTIDE SEQUENCE [LARGE SCALE GENOMIC DNA]</scope>
    <source>
        <strain evidence="22">BY38</strain>
    </source>
</reference>
<dbReference type="Pfam" id="PF04389">
    <property type="entry name" value="Peptidase_M28"/>
    <property type="match status" value="1"/>
</dbReference>
<evidence type="ECO:0000256" key="19">
    <source>
        <dbReference type="ARBA" id="ARBA00025833"/>
    </source>
</evidence>
<keyword evidence="22" id="KW-0031">Aminopeptidase</keyword>
<dbReference type="GO" id="GO:0004180">
    <property type="term" value="F:carboxypeptidase activity"/>
    <property type="evidence" value="ECO:0007669"/>
    <property type="project" value="UniProtKB-KW"/>
</dbReference>
<keyword evidence="13" id="KW-0862">Zinc</keyword>
<evidence type="ECO:0000256" key="4">
    <source>
        <dbReference type="ARBA" id="ARBA00004613"/>
    </source>
</evidence>
<evidence type="ECO:0000256" key="12">
    <source>
        <dbReference type="ARBA" id="ARBA00022824"/>
    </source>
</evidence>
<dbReference type="AlphaFoldDB" id="A0A3E2BL74"/>
<evidence type="ECO:0000256" key="17">
    <source>
        <dbReference type="ARBA" id="ARBA00023180"/>
    </source>
</evidence>
<dbReference type="Proteomes" id="UP000257323">
    <property type="component" value="Unassembled WGS sequence"/>
</dbReference>
<keyword evidence="15" id="KW-0482">Metalloprotease</keyword>
<evidence type="ECO:0000256" key="16">
    <source>
        <dbReference type="ARBA" id="ARBA00023145"/>
    </source>
</evidence>
<evidence type="ECO:0000256" key="15">
    <source>
        <dbReference type="ARBA" id="ARBA00023049"/>
    </source>
</evidence>
<sequence>MHWETIARIREEGLQRSRVMDMARYIVDVLGARLTNSEDMKRAQLWAVSKMREIGLENVVIEPYMDYGVTWDNEYFSLHMMEPDYQPMTGFPLAHTPGTNGKKICQVVIGDVKLKSQIGQLKGKLKGAIVLSSPPLPITQSDLSRGVSRLSDEELKKLEEMVIPPPPAVPPVPNPDLLSPEEKIAFFKAEGAVAVFQCEGGRPGTVVGYSRPGSIKDKWSREKTLDSLPIIAVTPEHYNRMYRIVQSGIPVKVKLDVRNRIGEKIVKAANVIGEIPGADLKDEIVMIGAHFDSWQASPNASDNASGCAVVLEAARILKAIGASPRRTIRIALWSGEEQGLFGSTEYVRKHFGNPKDPANPPTGEYEKFQVYFNQDYGAGQYRGIYLQGNEHVRRLFQAWMEPFHDFGMTAISIRSVGSTDHVPFDSAGLPAFQFIQDRIAGTAGHTNLDFLDTLSPEDLMKNAVVMAAFAYESAQTDIKFPRKSLKQEK</sequence>
<dbReference type="PANTHER" id="PTHR12053">
    <property type="entry name" value="PROTEASE FAMILY M28 PLASMA GLUTAMATE CARBOXYPEPTIDASE-RELATED"/>
    <property type="match status" value="1"/>
</dbReference>
<proteinExistence type="predicted"/>
<keyword evidence="17" id="KW-0325">Glycoprotein</keyword>
<evidence type="ECO:0000256" key="6">
    <source>
        <dbReference type="ARBA" id="ARBA00022525"/>
    </source>
</evidence>
<evidence type="ECO:0000256" key="1">
    <source>
        <dbReference type="ARBA" id="ARBA00004240"/>
    </source>
</evidence>
<comment type="caution">
    <text evidence="22">The sequence shown here is derived from an EMBL/GenBank/DDBJ whole genome shotgun (WGS) entry which is preliminary data.</text>
</comment>
<keyword evidence="9" id="KW-0479">Metal-binding</keyword>
<keyword evidence="8" id="KW-0645">Protease</keyword>
<keyword evidence="14" id="KW-0333">Golgi apparatus</keyword>
<accession>A0A3E2BL74</accession>
<evidence type="ECO:0000256" key="7">
    <source>
        <dbReference type="ARBA" id="ARBA00022645"/>
    </source>
</evidence>
<gene>
    <name evidence="22" type="ORF">OP8BY_0380</name>
</gene>
<dbReference type="GO" id="GO:0006508">
    <property type="term" value="P:proteolysis"/>
    <property type="evidence" value="ECO:0007669"/>
    <property type="project" value="UniProtKB-KW"/>
</dbReference>
<evidence type="ECO:0000256" key="13">
    <source>
        <dbReference type="ARBA" id="ARBA00022833"/>
    </source>
</evidence>